<evidence type="ECO:0000256" key="18">
    <source>
        <dbReference type="ARBA" id="ARBA00047743"/>
    </source>
</evidence>
<keyword evidence="34" id="KW-1185">Reference proteome</keyword>
<evidence type="ECO:0000256" key="29">
    <source>
        <dbReference type="ARBA" id="ARBA00075246"/>
    </source>
</evidence>
<dbReference type="GO" id="GO:0005886">
    <property type="term" value="C:plasma membrane"/>
    <property type="evidence" value="ECO:0007669"/>
    <property type="project" value="UniProtKB-SubCell"/>
</dbReference>
<evidence type="ECO:0000256" key="9">
    <source>
        <dbReference type="ARBA" id="ARBA00023055"/>
    </source>
</evidence>
<evidence type="ECO:0000256" key="3">
    <source>
        <dbReference type="ARBA" id="ARBA00022448"/>
    </source>
</evidence>
<accession>A0A9Q1E3F1</accession>
<keyword evidence="12" id="KW-0325">Glycoprotein</keyword>
<comment type="catalytic activity">
    <reaction evidence="15">
        <text>cholate(out) + 2 Na(+)(out) = cholate(in) + 2 Na(+)(in)</text>
        <dbReference type="Rhea" id="RHEA:71911"/>
        <dbReference type="ChEBI" id="CHEBI:29101"/>
        <dbReference type="ChEBI" id="CHEBI:29747"/>
    </reaction>
</comment>
<evidence type="ECO:0000256" key="20">
    <source>
        <dbReference type="ARBA" id="ARBA00048327"/>
    </source>
</evidence>
<feature type="transmembrane region" description="Helical" evidence="32">
    <location>
        <begin position="244"/>
        <end position="264"/>
    </location>
</feature>
<dbReference type="FunFam" id="1.20.1530.20:FF:000016">
    <property type="entry name" value="Solute carrier family 10 member 1"/>
    <property type="match status" value="1"/>
</dbReference>
<evidence type="ECO:0000313" key="33">
    <source>
        <dbReference type="EMBL" id="KAJ8288878.1"/>
    </source>
</evidence>
<comment type="similarity">
    <text evidence="2">Belongs to the bile acid:sodium symporter (BASS) (TC 2.A.28) family.</text>
</comment>
<evidence type="ECO:0000256" key="21">
    <source>
        <dbReference type="ARBA" id="ARBA00048338"/>
    </source>
</evidence>
<evidence type="ECO:0000256" key="4">
    <source>
        <dbReference type="ARBA" id="ARBA00022475"/>
    </source>
</evidence>
<keyword evidence="4" id="KW-1003">Cell membrane</keyword>
<comment type="catalytic activity">
    <reaction evidence="23">
        <text>taurohyocholate(out) + 2 Na(+)(out) = taurohyocholate(in) + 2 Na(+)(in)</text>
        <dbReference type="Rhea" id="RHEA:72171"/>
        <dbReference type="ChEBI" id="CHEBI:29101"/>
        <dbReference type="ChEBI" id="CHEBI:58874"/>
    </reaction>
</comment>
<evidence type="ECO:0000256" key="17">
    <source>
        <dbReference type="ARBA" id="ARBA00047596"/>
    </source>
</evidence>
<comment type="catalytic activity">
    <reaction evidence="17">
        <text>tauroursodeoxycholate(out) + 2 Na(+)(out) = tauroursodeoxycholate(in) + 2 Na(+)(in)</text>
        <dbReference type="Rhea" id="RHEA:71927"/>
        <dbReference type="ChEBI" id="CHEBI:29101"/>
        <dbReference type="ChEBI" id="CHEBI:132028"/>
    </reaction>
</comment>
<comment type="function">
    <text evidence="26">As a major transporter of conjugated bile salts from plasma into the hepatocyte, it plays a key role in the enterohepatic circulation of bile salts necessary for the solubilization and absorption of dietary fat and fat-soluble vitamins. It is strictly dependent on the extracellular presence of sodium. It exhibits broad substrate specificity and transports various bile acids, such as taurocholate, cholate, as well as non-bile acid organic compounds, such as estrone sulfate. Works collaboratively with the ileal transporter (NTCP2), the organic solute transporter (OST), and the bile salt export pump (BSEP), to ensure efficacious biological recycling of bile acids during enterohepatic circulation.</text>
</comment>
<dbReference type="InterPro" id="IPR038770">
    <property type="entry name" value="Na+/solute_symporter_sf"/>
</dbReference>
<comment type="subcellular location">
    <subcellularLocation>
        <location evidence="1">Cell membrane</location>
        <topology evidence="1">Multi-pass membrane protein</topology>
    </subcellularLocation>
</comment>
<keyword evidence="9" id="KW-0445">Lipid transport</keyword>
<keyword evidence="13" id="KW-0739">Sodium transport</keyword>
<evidence type="ECO:0000256" key="10">
    <source>
        <dbReference type="ARBA" id="ARBA00023065"/>
    </source>
</evidence>
<evidence type="ECO:0000256" key="5">
    <source>
        <dbReference type="ARBA" id="ARBA00022692"/>
    </source>
</evidence>
<comment type="catalytic activity">
    <reaction evidence="19">
        <text>tauro-beta-muricholate(out) + 2 Na(+)(out) = tauro-beta-muricholate(in) + 2 Na(+)(in)</text>
        <dbReference type="Rhea" id="RHEA:72179"/>
        <dbReference type="ChEBI" id="CHEBI:29101"/>
        <dbReference type="ChEBI" id="CHEBI:133064"/>
    </reaction>
</comment>
<evidence type="ECO:0000256" key="32">
    <source>
        <dbReference type="SAM" id="Phobius"/>
    </source>
</evidence>
<organism evidence="33 34">
    <name type="scientific">Conger conger</name>
    <name type="common">Conger eel</name>
    <name type="synonym">Muraena conger</name>
    <dbReference type="NCBI Taxonomy" id="82655"/>
    <lineage>
        <taxon>Eukaryota</taxon>
        <taxon>Metazoa</taxon>
        <taxon>Chordata</taxon>
        <taxon>Craniata</taxon>
        <taxon>Vertebrata</taxon>
        <taxon>Euteleostomi</taxon>
        <taxon>Actinopterygii</taxon>
        <taxon>Neopterygii</taxon>
        <taxon>Teleostei</taxon>
        <taxon>Anguilliformes</taxon>
        <taxon>Congridae</taxon>
        <taxon>Conger</taxon>
    </lineage>
</organism>
<dbReference type="PANTHER" id="PTHR10361">
    <property type="entry name" value="SODIUM-BILE ACID COTRANSPORTER"/>
    <property type="match status" value="1"/>
</dbReference>
<feature type="transmembrane region" description="Helical" evidence="32">
    <location>
        <begin position="112"/>
        <end position="134"/>
    </location>
</feature>
<sequence length="353" mass="38379">MDATRNQTVWQSSGGNDLWNAHGNLYNVTPHNSTGKMGLVFDPVTDKAVNCLTVIILCTTMVSLGCTMEVAKIKVHILKPKGVAIALVAQFGIMPLAAFMLAKIFQVDPMEAVTILICGCCPGGNLSNVFTLALEGDMNLSIVMTTCSTVMALGIMPLLLFLYCKGIPNIQNNMPYAGIVIALIMTLLPCLVGIAINHWAPRYSPIVKKIGLSLLLIAAVVIGIISSITVGDTLWVVVSPKMTATAFLMPLIGFLLGYIMSSVFRLTEGCKRTVAMETGCQNIQLCSTILKITFPMEVIGALFLFPVLYIFFQGIESLLLIIIYRCYKRFKPAVKEKPIYLTVEGKAEEMKAP</sequence>
<evidence type="ECO:0000256" key="7">
    <source>
        <dbReference type="ARBA" id="ARBA00022989"/>
    </source>
</evidence>
<evidence type="ECO:0000256" key="30">
    <source>
        <dbReference type="ARBA" id="ARBA00078029"/>
    </source>
</evidence>
<comment type="catalytic activity">
    <reaction evidence="18">
        <text>taurodeoxycholate(out) + 2 Na(+)(out) = taurodeoxycholate(in) + 2 Na(+)(in)</text>
        <dbReference type="Rhea" id="RHEA:72087"/>
        <dbReference type="ChEBI" id="CHEBI:29101"/>
        <dbReference type="ChEBI" id="CHEBI:36261"/>
    </reaction>
</comment>
<evidence type="ECO:0000256" key="25">
    <source>
        <dbReference type="ARBA" id="ARBA00052405"/>
    </source>
</evidence>
<dbReference type="OrthoDB" id="203097at2759"/>
<dbReference type="Gene3D" id="1.20.1530.20">
    <property type="match status" value="1"/>
</dbReference>
<keyword evidence="7 32" id="KW-1133">Transmembrane helix</keyword>
<comment type="catalytic activity">
    <reaction evidence="24">
        <text>taurohyodeoxycholate(out) + 2 Na(+)(out) = taurohyodeoxycholate(in) + 2 Na(+)(in)</text>
        <dbReference type="Rhea" id="RHEA:72167"/>
        <dbReference type="ChEBI" id="CHEBI:29101"/>
        <dbReference type="ChEBI" id="CHEBI:191407"/>
    </reaction>
</comment>
<dbReference type="Proteomes" id="UP001152803">
    <property type="component" value="Unassembled WGS sequence"/>
</dbReference>
<evidence type="ECO:0000256" key="11">
    <source>
        <dbReference type="ARBA" id="ARBA00023136"/>
    </source>
</evidence>
<keyword evidence="3" id="KW-0813">Transport</keyword>
<evidence type="ECO:0000256" key="22">
    <source>
        <dbReference type="ARBA" id="ARBA00049276"/>
    </source>
</evidence>
<name>A0A9Q1E3F1_CONCO</name>
<evidence type="ECO:0000256" key="16">
    <source>
        <dbReference type="ARBA" id="ARBA00047311"/>
    </source>
</evidence>
<comment type="catalytic activity">
    <reaction evidence="14">
        <text>glycocholate(out) + 2 Na(+)(out) = glycocholate(in) + 2 Na(+)(in)</text>
        <dbReference type="Rhea" id="RHEA:71935"/>
        <dbReference type="ChEBI" id="CHEBI:29101"/>
        <dbReference type="ChEBI" id="CHEBI:29746"/>
    </reaction>
</comment>
<gene>
    <name evidence="33" type="ORF">COCON_G00015370</name>
</gene>
<reference evidence="33" key="1">
    <citation type="journal article" date="2023" name="Science">
        <title>Genome structures resolve the early diversification of teleost fishes.</title>
        <authorList>
            <person name="Parey E."/>
            <person name="Louis A."/>
            <person name="Montfort J."/>
            <person name="Bouchez O."/>
            <person name="Roques C."/>
            <person name="Iampietro C."/>
            <person name="Lluch J."/>
            <person name="Castinel A."/>
            <person name="Donnadieu C."/>
            <person name="Desvignes T."/>
            <person name="Floi Bucao C."/>
            <person name="Jouanno E."/>
            <person name="Wen M."/>
            <person name="Mejri S."/>
            <person name="Dirks R."/>
            <person name="Jansen H."/>
            <person name="Henkel C."/>
            <person name="Chen W.J."/>
            <person name="Zahm M."/>
            <person name="Cabau C."/>
            <person name="Klopp C."/>
            <person name="Thompson A.W."/>
            <person name="Robinson-Rechavi M."/>
            <person name="Braasch I."/>
            <person name="Lecointre G."/>
            <person name="Bobe J."/>
            <person name="Postlethwait J.H."/>
            <person name="Berthelot C."/>
            <person name="Roest Crollius H."/>
            <person name="Guiguen Y."/>
        </authorList>
    </citation>
    <scope>NUCLEOTIDE SEQUENCE</scope>
    <source>
        <strain evidence="33">Concon-B</strain>
    </source>
</reference>
<evidence type="ECO:0000256" key="1">
    <source>
        <dbReference type="ARBA" id="ARBA00004651"/>
    </source>
</evidence>
<evidence type="ECO:0000256" key="23">
    <source>
        <dbReference type="ARBA" id="ARBA00051799"/>
    </source>
</evidence>
<dbReference type="EMBL" id="JAFJMO010000001">
    <property type="protein sequence ID" value="KAJ8288878.1"/>
    <property type="molecule type" value="Genomic_DNA"/>
</dbReference>
<evidence type="ECO:0000313" key="34">
    <source>
        <dbReference type="Proteomes" id="UP001152803"/>
    </source>
</evidence>
<protein>
    <recommendedName>
        <fullName evidence="27">Hepatic sodium/bile acid cotransporter</fullName>
    </recommendedName>
    <alternativeName>
        <fullName evidence="29">Na(+)/bile acid cotransporter</fullName>
    </alternativeName>
    <alternativeName>
        <fullName evidence="28">Na(+)/taurocholate transport protein</fullName>
    </alternativeName>
    <alternativeName>
        <fullName evidence="30">Sodium/taurocholate cotransporting polypeptide</fullName>
    </alternativeName>
    <alternativeName>
        <fullName evidence="31">Solute carrier family 10 member 1</fullName>
    </alternativeName>
</protein>
<evidence type="ECO:0000256" key="14">
    <source>
        <dbReference type="ARBA" id="ARBA00034215"/>
    </source>
</evidence>
<dbReference type="InterPro" id="IPR002657">
    <property type="entry name" value="BilAc:Na_symport/Acr3"/>
</dbReference>
<dbReference type="InterPro" id="IPR004710">
    <property type="entry name" value="Bilac:Na_transpt"/>
</dbReference>
<dbReference type="AlphaFoldDB" id="A0A9Q1E3F1"/>
<evidence type="ECO:0000256" key="19">
    <source>
        <dbReference type="ARBA" id="ARBA00048013"/>
    </source>
</evidence>
<evidence type="ECO:0000256" key="28">
    <source>
        <dbReference type="ARBA" id="ARBA00075177"/>
    </source>
</evidence>
<evidence type="ECO:0000256" key="8">
    <source>
        <dbReference type="ARBA" id="ARBA00023053"/>
    </source>
</evidence>
<dbReference type="Pfam" id="PF01758">
    <property type="entry name" value="SBF"/>
    <property type="match status" value="1"/>
</dbReference>
<feature type="transmembrane region" description="Helical" evidence="32">
    <location>
        <begin position="83"/>
        <end position="106"/>
    </location>
</feature>
<feature type="transmembrane region" description="Helical" evidence="32">
    <location>
        <begin position="141"/>
        <end position="163"/>
    </location>
</feature>
<comment type="catalytic activity">
    <reaction evidence="22">
        <text>tauronorcholate(out) + 2 Na(+)(out) = tauronorcholate(in) + 2 Na(+)(in)</text>
        <dbReference type="Rhea" id="RHEA:71915"/>
        <dbReference type="ChEBI" id="CHEBI:29101"/>
        <dbReference type="ChEBI" id="CHEBI:191405"/>
    </reaction>
</comment>
<keyword evidence="10" id="KW-0406">Ion transport</keyword>
<keyword evidence="11 32" id="KW-0472">Membrane</keyword>
<evidence type="ECO:0000256" key="2">
    <source>
        <dbReference type="ARBA" id="ARBA00006528"/>
    </source>
</evidence>
<evidence type="ECO:0000256" key="13">
    <source>
        <dbReference type="ARBA" id="ARBA00023201"/>
    </source>
</evidence>
<evidence type="ECO:0000256" key="12">
    <source>
        <dbReference type="ARBA" id="ARBA00023180"/>
    </source>
</evidence>
<feature type="transmembrane region" description="Helical" evidence="32">
    <location>
        <begin position="212"/>
        <end position="238"/>
    </location>
</feature>
<comment type="catalytic activity">
    <reaction evidence="20">
        <text>taurocholate(out) + 2 Na(+)(out) = taurocholate(in) + 2 Na(+)(in)</text>
        <dbReference type="Rhea" id="RHEA:71875"/>
        <dbReference type="ChEBI" id="CHEBI:29101"/>
        <dbReference type="ChEBI" id="CHEBI:36257"/>
    </reaction>
</comment>
<evidence type="ECO:0000256" key="26">
    <source>
        <dbReference type="ARBA" id="ARBA00056510"/>
    </source>
</evidence>
<keyword evidence="8" id="KW-0915">Sodium</keyword>
<dbReference type="PANTHER" id="PTHR10361:SF40">
    <property type="entry name" value="HEPATIC SODIUM_BILE ACID COTRANSPORTER"/>
    <property type="match status" value="1"/>
</dbReference>
<comment type="caution">
    <text evidence="33">The sequence shown here is derived from an EMBL/GenBank/DDBJ whole genome shotgun (WGS) entry which is preliminary data.</text>
</comment>
<proteinExistence type="inferred from homology"/>
<evidence type="ECO:0000256" key="27">
    <source>
        <dbReference type="ARBA" id="ARBA00073206"/>
    </source>
</evidence>
<evidence type="ECO:0000256" key="6">
    <source>
        <dbReference type="ARBA" id="ARBA00022847"/>
    </source>
</evidence>
<feature type="transmembrane region" description="Helical" evidence="32">
    <location>
        <begin position="47"/>
        <end position="71"/>
    </location>
</feature>
<keyword evidence="5 32" id="KW-0812">Transmembrane</keyword>
<keyword evidence="6" id="KW-0769">Symport</keyword>
<feature type="transmembrane region" description="Helical" evidence="32">
    <location>
        <begin position="310"/>
        <end position="327"/>
    </location>
</feature>
<dbReference type="GO" id="GO:0008508">
    <property type="term" value="F:bile acid:sodium symporter activity"/>
    <property type="evidence" value="ECO:0007669"/>
    <property type="project" value="TreeGrafter"/>
</dbReference>
<comment type="catalytic activity">
    <reaction evidence="25">
        <text>estrone 3-sulfate(out) + 2 Na(+)(out) = estrone 3-sulfate(in) + 2 Na(+)(in)</text>
        <dbReference type="Rhea" id="RHEA:71083"/>
        <dbReference type="ChEBI" id="CHEBI:29101"/>
        <dbReference type="ChEBI" id="CHEBI:60050"/>
    </reaction>
</comment>
<comment type="catalytic activity">
    <reaction evidence="21">
        <text>taurochenodeoxycholate(out) + 2 Na(+)(out) = taurochenodeoxycholate(in) + 2 Na(+)(in)</text>
        <dbReference type="Rhea" id="RHEA:71923"/>
        <dbReference type="ChEBI" id="CHEBI:9407"/>
        <dbReference type="ChEBI" id="CHEBI:29101"/>
    </reaction>
</comment>
<comment type="catalytic activity">
    <reaction evidence="16">
        <text>tauroallocholate(out) + 2 Na(+)(out) = tauroallocholate(in) + 2 Na(+)(in)</text>
        <dbReference type="Rhea" id="RHEA:51840"/>
        <dbReference type="ChEBI" id="CHEBI:29101"/>
        <dbReference type="ChEBI" id="CHEBI:191406"/>
    </reaction>
</comment>
<evidence type="ECO:0000256" key="15">
    <source>
        <dbReference type="ARBA" id="ARBA00034231"/>
    </source>
</evidence>
<evidence type="ECO:0000256" key="31">
    <source>
        <dbReference type="ARBA" id="ARBA00082917"/>
    </source>
</evidence>
<evidence type="ECO:0000256" key="24">
    <source>
        <dbReference type="ARBA" id="ARBA00052374"/>
    </source>
</evidence>
<feature type="transmembrane region" description="Helical" evidence="32">
    <location>
        <begin position="175"/>
        <end position="200"/>
    </location>
</feature>